<feature type="compositionally biased region" description="Basic and acidic residues" evidence="1">
    <location>
        <begin position="108"/>
        <end position="121"/>
    </location>
</feature>
<gene>
    <name evidence="3" type="ORF">FCC1311_105172</name>
</gene>
<dbReference type="Pfam" id="PF01846">
    <property type="entry name" value="FF"/>
    <property type="match status" value="1"/>
</dbReference>
<evidence type="ECO:0000256" key="1">
    <source>
        <dbReference type="SAM" id="MobiDB-lite"/>
    </source>
</evidence>
<dbReference type="InterPro" id="IPR036517">
    <property type="entry name" value="FF_domain_sf"/>
</dbReference>
<dbReference type="EMBL" id="BEYU01000186">
    <property type="protein sequence ID" value="GBG34294.1"/>
    <property type="molecule type" value="Genomic_DNA"/>
</dbReference>
<evidence type="ECO:0000313" key="3">
    <source>
        <dbReference type="EMBL" id="GBG34294.1"/>
    </source>
</evidence>
<feature type="domain" description="FF" evidence="2">
    <location>
        <begin position="180"/>
        <end position="225"/>
    </location>
</feature>
<dbReference type="OrthoDB" id="187617at2759"/>
<feature type="compositionally biased region" description="Acidic residues" evidence="1">
    <location>
        <begin position="44"/>
        <end position="86"/>
    </location>
</feature>
<reference evidence="3 4" key="1">
    <citation type="submission" date="2017-12" db="EMBL/GenBank/DDBJ databases">
        <title>Sequencing, de novo assembly and annotation of complete genome of a new Thraustochytrid species, strain FCC1311.</title>
        <authorList>
            <person name="Sedici K."/>
            <person name="Godart F."/>
            <person name="Aiese Cigliano R."/>
            <person name="Sanseverino W."/>
            <person name="Barakat M."/>
            <person name="Ortet P."/>
            <person name="Marechal E."/>
            <person name="Cagnac O."/>
            <person name="Amato A."/>
        </authorList>
    </citation>
    <scope>NUCLEOTIDE SEQUENCE [LARGE SCALE GENOMIC DNA]</scope>
</reference>
<organism evidence="3 4">
    <name type="scientific">Hondaea fermentalgiana</name>
    <dbReference type="NCBI Taxonomy" id="2315210"/>
    <lineage>
        <taxon>Eukaryota</taxon>
        <taxon>Sar</taxon>
        <taxon>Stramenopiles</taxon>
        <taxon>Bigyra</taxon>
        <taxon>Labyrinthulomycetes</taxon>
        <taxon>Thraustochytrida</taxon>
        <taxon>Thraustochytriidae</taxon>
        <taxon>Hondaea</taxon>
    </lineage>
</organism>
<accession>A0A2R5H1R0</accession>
<evidence type="ECO:0000259" key="2">
    <source>
        <dbReference type="Pfam" id="PF01846"/>
    </source>
</evidence>
<dbReference type="Gene3D" id="1.10.10.440">
    <property type="entry name" value="FF domain"/>
    <property type="match status" value="1"/>
</dbReference>
<dbReference type="InParanoid" id="A0A2R5H1R0"/>
<comment type="caution">
    <text evidence="3">The sequence shown here is derived from an EMBL/GenBank/DDBJ whole genome shotgun (WGS) entry which is preliminary data.</text>
</comment>
<name>A0A2R5H1R0_9STRA</name>
<sequence>MSHEKTWYRPPSLGPYPDEEEPLEAYLARLKDEEEEERQASNLVDDDGDEFYIPEGFDEDEDDFDDFDDDDDDNDNDNENDMEAAENDQLANVITNGSNGGSNGETPRTTENHSELERDAQHVSGPLEIGGSQGKSGEDDGGEEDSIAIAQERARMAALEEKREASRNAYLSKQRHLFSKDFTDMLDEKGIQPCSQWVNWIPKLEFDERFARVDVEDRARIFNEYRISLIGNEREMRKDRAKRSLRLLRRLRKGAPALVKSMQSACSSVAEQARFATARDILQRAVRPQPESEGLEPTTTLDEVGLTQARRALQALSVLVPADNKKVIATFLRNL</sequence>
<dbReference type="AlphaFoldDB" id="A0A2R5H1R0"/>
<evidence type="ECO:0000313" key="4">
    <source>
        <dbReference type="Proteomes" id="UP000241890"/>
    </source>
</evidence>
<keyword evidence="4" id="KW-1185">Reference proteome</keyword>
<dbReference type="InterPro" id="IPR002713">
    <property type="entry name" value="FF_domain"/>
</dbReference>
<protein>
    <submittedName>
        <fullName evidence="3">Pre-mRNA-processing protein 40C</fullName>
    </submittedName>
</protein>
<dbReference type="SUPFAM" id="SSF81698">
    <property type="entry name" value="FF domain"/>
    <property type="match status" value="1"/>
</dbReference>
<proteinExistence type="predicted"/>
<feature type="region of interest" description="Disordered" evidence="1">
    <location>
        <begin position="1"/>
        <end position="143"/>
    </location>
</feature>
<dbReference type="Proteomes" id="UP000241890">
    <property type="component" value="Unassembled WGS sequence"/>
</dbReference>